<name>A0ABP8KY44_9MICO</name>
<reference evidence="3" key="1">
    <citation type="journal article" date="2019" name="Int. J. Syst. Evol. Microbiol.">
        <title>The Global Catalogue of Microorganisms (GCM) 10K type strain sequencing project: providing services to taxonomists for standard genome sequencing and annotation.</title>
        <authorList>
            <consortium name="The Broad Institute Genomics Platform"/>
            <consortium name="The Broad Institute Genome Sequencing Center for Infectious Disease"/>
            <person name="Wu L."/>
            <person name="Ma J."/>
        </authorList>
    </citation>
    <scope>NUCLEOTIDE SEQUENCE [LARGE SCALE GENOMIC DNA]</scope>
    <source>
        <strain evidence="3">JCM 17810</strain>
    </source>
</reference>
<protein>
    <submittedName>
        <fullName evidence="2">Uncharacterized protein</fullName>
    </submittedName>
</protein>
<sequence length="137" mass="15183">MAISARPYENEYRIGIVEEMLIRDGVAGVTLEPLRSEGPGDTSNGSLTMKLHTAPGADKQRVEAAWARNPPTVRVRDYAREREIDNDMGDPPSPQYSESRIPTEIVSTEVLPPGERHNVRPSSERYIDPDGLLGEGR</sequence>
<evidence type="ECO:0000256" key="1">
    <source>
        <dbReference type="SAM" id="MobiDB-lite"/>
    </source>
</evidence>
<proteinExistence type="predicted"/>
<gene>
    <name evidence="2" type="ORF">GCM10023169_08140</name>
</gene>
<evidence type="ECO:0000313" key="2">
    <source>
        <dbReference type="EMBL" id="GAA4418495.1"/>
    </source>
</evidence>
<accession>A0ABP8KY44</accession>
<feature type="region of interest" description="Disordered" evidence="1">
    <location>
        <begin position="32"/>
        <end position="137"/>
    </location>
</feature>
<dbReference type="RefSeq" id="WP_345215198.1">
    <property type="nucleotide sequence ID" value="NZ_BAABGN010000002.1"/>
</dbReference>
<keyword evidence="3" id="KW-1185">Reference proteome</keyword>
<dbReference type="EMBL" id="BAABGN010000002">
    <property type="protein sequence ID" value="GAA4418495.1"/>
    <property type="molecule type" value="Genomic_DNA"/>
</dbReference>
<evidence type="ECO:0000313" key="3">
    <source>
        <dbReference type="Proteomes" id="UP001500622"/>
    </source>
</evidence>
<comment type="caution">
    <text evidence="2">The sequence shown here is derived from an EMBL/GenBank/DDBJ whole genome shotgun (WGS) entry which is preliminary data.</text>
</comment>
<feature type="compositionally biased region" description="Basic and acidic residues" evidence="1">
    <location>
        <begin position="74"/>
        <end position="85"/>
    </location>
</feature>
<organism evidence="2 3">
    <name type="scientific">Georgenia halophila</name>
    <dbReference type="NCBI Taxonomy" id="620889"/>
    <lineage>
        <taxon>Bacteria</taxon>
        <taxon>Bacillati</taxon>
        <taxon>Actinomycetota</taxon>
        <taxon>Actinomycetes</taxon>
        <taxon>Micrococcales</taxon>
        <taxon>Bogoriellaceae</taxon>
        <taxon>Georgenia</taxon>
    </lineage>
</organism>
<dbReference type="Proteomes" id="UP001500622">
    <property type="component" value="Unassembled WGS sequence"/>
</dbReference>
<feature type="compositionally biased region" description="Basic and acidic residues" evidence="1">
    <location>
        <begin position="114"/>
        <end position="128"/>
    </location>
</feature>